<name>A0ABS8GLG4_9MICC</name>
<protein>
    <recommendedName>
        <fullName evidence="4">DUF4190 domain-containing protein</fullName>
    </recommendedName>
</protein>
<feature type="transmembrane region" description="Helical" evidence="1">
    <location>
        <begin position="20"/>
        <end position="47"/>
    </location>
</feature>
<keyword evidence="1" id="KW-0472">Membrane</keyword>
<proteinExistence type="predicted"/>
<keyword evidence="1" id="KW-1133">Transmembrane helix</keyword>
<dbReference type="Proteomes" id="UP001139168">
    <property type="component" value="Unassembled WGS sequence"/>
</dbReference>
<dbReference type="EMBL" id="JAJFZQ010000009">
    <property type="protein sequence ID" value="MCC3267291.1"/>
    <property type="molecule type" value="Genomic_DNA"/>
</dbReference>
<evidence type="ECO:0000313" key="3">
    <source>
        <dbReference type="Proteomes" id="UP001139168"/>
    </source>
</evidence>
<evidence type="ECO:0000256" key="1">
    <source>
        <dbReference type="SAM" id="Phobius"/>
    </source>
</evidence>
<accession>A0ABS8GLG4</accession>
<evidence type="ECO:0008006" key="4">
    <source>
        <dbReference type="Google" id="ProtNLM"/>
    </source>
</evidence>
<keyword evidence="1" id="KW-0812">Transmembrane</keyword>
<feature type="transmembrane region" description="Helical" evidence="1">
    <location>
        <begin position="59"/>
        <end position="83"/>
    </location>
</feature>
<evidence type="ECO:0000313" key="2">
    <source>
        <dbReference type="EMBL" id="MCC3267291.1"/>
    </source>
</evidence>
<keyword evidence="3" id="KW-1185">Reference proteome</keyword>
<organism evidence="2 3">
    <name type="scientific">Arthrobacter gengyunqii</name>
    <dbReference type="NCBI Taxonomy" id="2886940"/>
    <lineage>
        <taxon>Bacteria</taxon>
        <taxon>Bacillati</taxon>
        <taxon>Actinomycetota</taxon>
        <taxon>Actinomycetes</taxon>
        <taxon>Micrococcales</taxon>
        <taxon>Micrococcaceae</taxon>
        <taxon>Arthrobacter</taxon>
    </lineage>
</organism>
<comment type="caution">
    <text evidence="2">The sequence shown here is derived from an EMBL/GenBank/DDBJ whole genome shotgun (WGS) entry which is preliminary data.</text>
</comment>
<sequence length="94" mass="10159">MTEPTKQARPESLCSRTEWIFAGFIALEVLAFAGFPGLPLVVAGMAMATRLRESRKRTLVLWIIAGVLTIVALAPFILGMLGLSSFAEVDTTYG</sequence>
<dbReference type="RefSeq" id="WP_227892236.1">
    <property type="nucleotide sequence ID" value="NZ_JAJFZQ010000009.1"/>
</dbReference>
<gene>
    <name evidence="2" type="ORF">LJ752_14725</name>
</gene>
<reference evidence="2" key="1">
    <citation type="submission" date="2021-10" db="EMBL/GenBank/DDBJ databases">
        <title>Novel species in genus Arthrobacter.</title>
        <authorList>
            <person name="Liu Y."/>
        </authorList>
    </citation>
    <scope>NUCLEOTIDE SEQUENCE</scope>
    <source>
        <strain evidence="2">Zg-Y786</strain>
    </source>
</reference>